<dbReference type="InterPro" id="IPR036259">
    <property type="entry name" value="MFS_trans_sf"/>
</dbReference>
<dbReference type="AlphaFoldDB" id="Q0CCD1"/>
<dbReference type="PROSITE" id="PS00217">
    <property type="entry name" value="SUGAR_TRANSPORT_2"/>
    <property type="match status" value="1"/>
</dbReference>
<dbReference type="Proteomes" id="UP000007963">
    <property type="component" value="Unassembled WGS sequence"/>
</dbReference>
<protein>
    <recommendedName>
        <fullName evidence="9">Major facilitator superfamily (MFS) profile domain-containing protein</fullName>
    </recommendedName>
</protein>
<dbReference type="Gene3D" id="1.20.1250.20">
    <property type="entry name" value="MFS general substrate transporter like domains"/>
    <property type="match status" value="1"/>
</dbReference>
<feature type="transmembrane region" description="Helical" evidence="8">
    <location>
        <begin position="222"/>
        <end position="241"/>
    </location>
</feature>
<dbReference type="GO" id="GO:0005351">
    <property type="term" value="F:carbohydrate:proton symporter activity"/>
    <property type="evidence" value="ECO:0007669"/>
    <property type="project" value="TreeGrafter"/>
</dbReference>
<feature type="domain" description="Major facilitator superfamily (MFS) profile" evidence="9">
    <location>
        <begin position="52"/>
        <end position="497"/>
    </location>
</feature>
<name>Q0CCD1_ASPTN</name>
<sequence length="907" mass="101771">MGVESEAYHGESITPAVQQPQSSSQESVTYEKPRDVGVDTPIPRVTLRAFIMGLFVSMGGLLFGYDTGQISGFQEMSDYLQRYGELQPDGSYSLSKVRSGLIVSLLSVGTLIGALAGAPVADKLGRKWSITVWCMVMVVGLIVQITSPSGHWYQMVVGRWVTGLGVGGCSLLVPMYQGESAPRHIRGAMISCYQLFVTLGIFLSYCINLGTESLDGTAQWRITLGLTFLFALVLGGGMAVFPESPRFEYRHGRVDSARRTMSKLYGVPENHRVIIQEIEEIQQQLDAESQEQVWHEFITAPRMFYRIVLGMVLQSLQQLTGANYFFYYGTTIFQGAGISNSFITQVILGAINFGTTFGGLYVVENFGRRKSLIFGAGFMFVCFMIFASIGHFLLDVQNPENTPGPGKGMIVVACFFITAYAMTWGPMIWAIAAELFPSKYRAKGMALATASNWLWNFLIGFFTPFITGDIDFAYGYVFAGCLFAAALVVYFCVIEGKGRTLEELDWMYVNKVKPWESSKFQMPDLHREERREARKESQSYHAENASNTRTPSASQLSKMHTFLDRPLLNGKDADKWKKPADPEEVSSNLEKWYQAGRLLFPRESLQSIHDQITKPPKNGELITVKGFDDVVYEYRVQTGNRRWSWLPDYSRQDEEGWLEPENCERVQYTFSIERLHNQLEWGVSRAYSSLSIGHWMSREDKPDPPGDFAASLDLFRTSYAAWEDSAAWAEIRATLRSLRLPCRITKVIGIANGTFAITPSDPEGYARSAVQHAFLLTVKKALQADGMAEDEVACYVQDPAYTAADRAVLREYEMQVVEDPEGFLLMDAATVVFSCAPNICVKEIVADIVRPAVLVWCRVKEDDYASTDPNSPRVREMIEKEYDEFPFPEDGNFTAMRIYTIKGGSIL</sequence>
<keyword evidence="6 8" id="KW-0472">Membrane</keyword>
<keyword evidence="4 8" id="KW-0812">Transmembrane</keyword>
<evidence type="ECO:0000259" key="9">
    <source>
        <dbReference type="PROSITE" id="PS50850"/>
    </source>
</evidence>
<dbReference type="InterPro" id="IPR003663">
    <property type="entry name" value="Sugar/inositol_transpt"/>
</dbReference>
<dbReference type="HOGENOM" id="CLU_320028_0_0_1"/>
<feature type="transmembrane region" description="Helical" evidence="8">
    <location>
        <begin position="372"/>
        <end position="394"/>
    </location>
</feature>
<feature type="transmembrane region" description="Helical" evidence="8">
    <location>
        <begin position="128"/>
        <end position="145"/>
    </location>
</feature>
<feature type="compositionally biased region" description="Polar residues" evidence="7">
    <location>
        <begin position="539"/>
        <end position="556"/>
    </location>
</feature>
<feature type="transmembrane region" description="Helical" evidence="8">
    <location>
        <begin position="444"/>
        <end position="466"/>
    </location>
</feature>
<evidence type="ECO:0000256" key="1">
    <source>
        <dbReference type="ARBA" id="ARBA00004141"/>
    </source>
</evidence>
<gene>
    <name evidence="10" type="ORF">ATEG_08653</name>
</gene>
<dbReference type="PANTHER" id="PTHR48022">
    <property type="entry name" value="PLASTIDIC GLUCOSE TRANSPORTER 4"/>
    <property type="match status" value="1"/>
</dbReference>
<feature type="transmembrane region" description="Helical" evidence="8">
    <location>
        <begin position="472"/>
        <end position="493"/>
    </location>
</feature>
<dbReference type="EMBL" id="CH476606">
    <property type="protein sequence ID" value="EAU30785.1"/>
    <property type="molecule type" value="Genomic_DNA"/>
</dbReference>
<evidence type="ECO:0000256" key="4">
    <source>
        <dbReference type="ARBA" id="ARBA00022692"/>
    </source>
</evidence>
<dbReference type="FunFam" id="1.20.1250.20:FF:000044">
    <property type="entry name" value="Hexose transporter Hxt3p"/>
    <property type="match status" value="1"/>
</dbReference>
<feature type="compositionally biased region" description="Low complexity" evidence="7">
    <location>
        <begin position="18"/>
        <end position="27"/>
    </location>
</feature>
<dbReference type="Pfam" id="PF00083">
    <property type="entry name" value="Sugar_tr"/>
    <property type="match status" value="1"/>
</dbReference>
<organism evidence="10 11">
    <name type="scientific">Aspergillus terreus (strain NIH 2624 / FGSC A1156)</name>
    <dbReference type="NCBI Taxonomy" id="341663"/>
    <lineage>
        <taxon>Eukaryota</taxon>
        <taxon>Fungi</taxon>
        <taxon>Dikarya</taxon>
        <taxon>Ascomycota</taxon>
        <taxon>Pezizomycotina</taxon>
        <taxon>Eurotiomycetes</taxon>
        <taxon>Eurotiomycetidae</taxon>
        <taxon>Eurotiales</taxon>
        <taxon>Aspergillaceae</taxon>
        <taxon>Aspergillus</taxon>
        <taxon>Aspergillus subgen. Circumdati</taxon>
    </lineage>
</organism>
<feature type="transmembrane region" description="Helical" evidence="8">
    <location>
        <begin position="188"/>
        <end position="210"/>
    </location>
</feature>
<keyword evidence="5 8" id="KW-1133">Transmembrane helix</keyword>
<feature type="transmembrane region" description="Helical" evidence="8">
    <location>
        <begin position="101"/>
        <end position="121"/>
    </location>
</feature>
<dbReference type="GeneID" id="4323371"/>
<accession>Q0CCD1</accession>
<dbReference type="OrthoDB" id="2241241at2759"/>
<evidence type="ECO:0000256" key="7">
    <source>
        <dbReference type="SAM" id="MobiDB-lite"/>
    </source>
</evidence>
<dbReference type="GO" id="GO:0016020">
    <property type="term" value="C:membrane"/>
    <property type="evidence" value="ECO:0007669"/>
    <property type="project" value="UniProtKB-SubCell"/>
</dbReference>
<comment type="similarity">
    <text evidence="2">Belongs to the major facilitator superfamily. Sugar transporter (TC 2.A.1.1) family.</text>
</comment>
<proteinExistence type="inferred from homology"/>
<dbReference type="STRING" id="341663.Q0CCD1"/>
<feature type="region of interest" description="Disordered" evidence="7">
    <location>
        <begin position="523"/>
        <end position="556"/>
    </location>
</feature>
<dbReference type="PROSITE" id="PS00216">
    <property type="entry name" value="SUGAR_TRANSPORT_1"/>
    <property type="match status" value="1"/>
</dbReference>
<evidence type="ECO:0000256" key="6">
    <source>
        <dbReference type="ARBA" id="ARBA00023136"/>
    </source>
</evidence>
<reference evidence="11" key="1">
    <citation type="submission" date="2005-09" db="EMBL/GenBank/DDBJ databases">
        <title>Annotation of the Aspergillus terreus NIH2624 genome.</title>
        <authorList>
            <person name="Birren B.W."/>
            <person name="Lander E.S."/>
            <person name="Galagan J.E."/>
            <person name="Nusbaum C."/>
            <person name="Devon K."/>
            <person name="Henn M."/>
            <person name="Ma L.-J."/>
            <person name="Jaffe D.B."/>
            <person name="Butler J."/>
            <person name="Alvarez P."/>
            <person name="Gnerre S."/>
            <person name="Grabherr M."/>
            <person name="Kleber M."/>
            <person name="Mauceli E.W."/>
            <person name="Brockman W."/>
            <person name="Rounsley S."/>
            <person name="Young S.K."/>
            <person name="LaButti K."/>
            <person name="Pushparaj V."/>
            <person name="DeCaprio D."/>
            <person name="Crawford M."/>
            <person name="Koehrsen M."/>
            <person name="Engels R."/>
            <person name="Montgomery P."/>
            <person name="Pearson M."/>
            <person name="Howarth C."/>
            <person name="Larson L."/>
            <person name="Luoma S."/>
            <person name="White J."/>
            <person name="Alvarado L."/>
            <person name="Kodira C.D."/>
            <person name="Zeng Q."/>
            <person name="Oleary S."/>
            <person name="Yandava C."/>
            <person name="Denning D.W."/>
            <person name="Nierman W.C."/>
            <person name="Milne T."/>
            <person name="Madden K."/>
        </authorList>
    </citation>
    <scope>NUCLEOTIDE SEQUENCE [LARGE SCALE GENOMIC DNA]</scope>
    <source>
        <strain evidence="11">NIH 2624 / FGSC A1156</strain>
    </source>
</reference>
<dbReference type="Pfam" id="PF07985">
    <property type="entry name" value="SRR1"/>
    <property type="match status" value="1"/>
</dbReference>
<evidence type="ECO:0000313" key="10">
    <source>
        <dbReference type="EMBL" id="EAU30785.1"/>
    </source>
</evidence>
<dbReference type="SUPFAM" id="SSF103473">
    <property type="entry name" value="MFS general substrate transporter"/>
    <property type="match status" value="1"/>
</dbReference>
<feature type="region of interest" description="Disordered" evidence="7">
    <location>
        <begin position="1"/>
        <end position="35"/>
    </location>
</feature>
<feature type="compositionally biased region" description="Basic and acidic residues" evidence="7">
    <location>
        <begin position="524"/>
        <end position="538"/>
    </location>
</feature>
<feature type="transmembrane region" description="Helical" evidence="8">
    <location>
        <begin position="409"/>
        <end position="432"/>
    </location>
</feature>
<dbReference type="VEuPathDB" id="FungiDB:ATEG_08653"/>
<dbReference type="InterPro" id="IPR050360">
    <property type="entry name" value="MFS_Sugar_Transporters"/>
</dbReference>
<dbReference type="PRINTS" id="PR00171">
    <property type="entry name" value="SUGRTRNSPORT"/>
</dbReference>
<evidence type="ECO:0000256" key="5">
    <source>
        <dbReference type="ARBA" id="ARBA00022989"/>
    </source>
</evidence>
<dbReference type="RefSeq" id="XP_001217239.1">
    <property type="nucleotide sequence ID" value="XM_001217238.1"/>
</dbReference>
<comment type="subcellular location">
    <subcellularLocation>
        <location evidence="1">Membrane</location>
        <topology evidence="1">Multi-pass membrane protein</topology>
    </subcellularLocation>
</comment>
<dbReference type="eggNOG" id="KOG0254">
    <property type="taxonomic scope" value="Eukaryota"/>
</dbReference>
<feature type="transmembrane region" description="Helical" evidence="8">
    <location>
        <begin position="304"/>
        <end position="327"/>
    </location>
</feature>
<dbReference type="InterPro" id="IPR020846">
    <property type="entry name" value="MFS_dom"/>
</dbReference>
<dbReference type="PANTHER" id="PTHR48022:SF91">
    <property type="entry name" value="MAJOR FACILITATOR SUPERFAMILY (MFS) PROFILE DOMAIN-CONTAINING PROTEIN-RELATED"/>
    <property type="match status" value="1"/>
</dbReference>
<keyword evidence="3" id="KW-0813">Transport</keyword>
<dbReference type="InterPro" id="IPR012942">
    <property type="entry name" value="SRR1-like"/>
</dbReference>
<dbReference type="NCBIfam" id="TIGR00879">
    <property type="entry name" value="SP"/>
    <property type="match status" value="1"/>
</dbReference>
<evidence type="ECO:0000313" key="11">
    <source>
        <dbReference type="Proteomes" id="UP000007963"/>
    </source>
</evidence>
<feature type="transmembrane region" description="Helical" evidence="8">
    <location>
        <begin position="342"/>
        <end position="363"/>
    </location>
</feature>
<feature type="transmembrane region" description="Helical" evidence="8">
    <location>
        <begin position="45"/>
        <end position="65"/>
    </location>
</feature>
<evidence type="ECO:0000256" key="2">
    <source>
        <dbReference type="ARBA" id="ARBA00010992"/>
    </source>
</evidence>
<evidence type="ECO:0000256" key="8">
    <source>
        <dbReference type="SAM" id="Phobius"/>
    </source>
</evidence>
<dbReference type="InterPro" id="IPR005829">
    <property type="entry name" value="Sugar_transporter_CS"/>
</dbReference>
<dbReference type="InterPro" id="IPR005828">
    <property type="entry name" value="MFS_sugar_transport-like"/>
</dbReference>
<feature type="transmembrane region" description="Helical" evidence="8">
    <location>
        <begin position="157"/>
        <end position="176"/>
    </location>
</feature>
<evidence type="ECO:0000256" key="3">
    <source>
        <dbReference type="ARBA" id="ARBA00022448"/>
    </source>
</evidence>
<dbReference type="PROSITE" id="PS50850">
    <property type="entry name" value="MFS"/>
    <property type="match status" value="1"/>
</dbReference>
<dbReference type="CDD" id="cd17356">
    <property type="entry name" value="MFS_HXT"/>
    <property type="match status" value="1"/>
</dbReference>